<organism evidence="1 2">
    <name type="scientific">Polyplax serrata</name>
    <name type="common">Common mouse louse</name>
    <dbReference type="NCBI Taxonomy" id="468196"/>
    <lineage>
        <taxon>Eukaryota</taxon>
        <taxon>Metazoa</taxon>
        <taxon>Ecdysozoa</taxon>
        <taxon>Arthropoda</taxon>
        <taxon>Hexapoda</taxon>
        <taxon>Insecta</taxon>
        <taxon>Pterygota</taxon>
        <taxon>Neoptera</taxon>
        <taxon>Paraneoptera</taxon>
        <taxon>Psocodea</taxon>
        <taxon>Troctomorpha</taxon>
        <taxon>Phthiraptera</taxon>
        <taxon>Anoplura</taxon>
        <taxon>Polyplacidae</taxon>
        <taxon>Polyplax</taxon>
    </lineage>
</organism>
<protein>
    <submittedName>
        <fullName evidence="1">Uncharacterized protein</fullName>
    </submittedName>
</protein>
<comment type="caution">
    <text evidence="1">The sequence shown here is derived from an EMBL/GenBank/DDBJ whole genome shotgun (WGS) entry which is preliminary data.</text>
</comment>
<evidence type="ECO:0000313" key="1">
    <source>
        <dbReference type="EMBL" id="KAK6645622.1"/>
    </source>
</evidence>
<name>A0AAN8SIP5_POLSC</name>
<dbReference type="EMBL" id="JAWJWE010000001">
    <property type="protein sequence ID" value="KAK6645622.1"/>
    <property type="molecule type" value="Genomic_DNA"/>
</dbReference>
<reference evidence="1 2" key="1">
    <citation type="submission" date="2023-10" db="EMBL/GenBank/DDBJ databases">
        <title>Genomes of two closely related lineages of the louse Polyplax serrata with different host specificities.</title>
        <authorList>
            <person name="Martinu J."/>
            <person name="Tarabai H."/>
            <person name="Stefka J."/>
            <person name="Hypsa V."/>
        </authorList>
    </citation>
    <scope>NUCLEOTIDE SEQUENCE [LARGE SCALE GENOMIC DNA]</scope>
    <source>
        <strain evidence="1">HR10_N</strain>
    </source>
</reference>
<evidence type="ECO:0000313" key="2">
    <source>
        <dbReference type="Proteomes" id="UP001372834"/>
    </source>
</evidence>
<dbReference type="Proteomes" id="UP001372834">
    <property type="component" value="Unassembled WGS sequence"/>
</dbReference>
<accession>A0AAN8SIP5</accession>
<sequence>MKQFNRLIALTAATQTGQGPPFADEGDSSCRNLLDWNWEGTSSTGWVSSAPSAMHSPRMQFTNLWVRLRCGDPKPSACMPEVDTAHEKLLLSGVNFAKWYVMVNEGLGRSNESIGAGVLHRNKPDAPEACRRDGPGGVEARTVLTQTR</sequence>
<gene>
    <name evidence="1" type="ORF">RUM43_001902</name>
</gene>
<dbReference type="AlphaFoldDB" id="A0AAN8SIP5"/>
<proteinExistence type="predicted"/>